<dbReference type="InParanoid" id="C3Y3U0"/>
<dbReference type="EMBL" id="GG666484">
    <property type="protein sequence ID" value="EEN64966.1"/>
    <property type="molecule type" value="Genomic_DNA"/>
</dbReference>
<evidence type="ECO:0000256" key="1">
    <source>
        <dbReference type="SAM" id="MobiDB-lite"/>
    </source>
</evidence>
<feature type="compositionally biased region" description="Basic and acidic residues" evidence="1">
    <location>
        <begin position="11"/>
        <end position="20"/>
    </location>
</feature>
<reference evidence="2" key="1">
    <citation type="journal article" date="2008" name="Nature">
        <title>The amphioxus genome and the evolution of the chordate karyotype.</title>
        <authorList>
            <consortium name="US DOE Joint Genome Institute (JGI-PGF)"/>
            <person name="Putnam N.H."/>
            <person name="Butts T."/>
            <person name="Ferrier D.E.K."/>
            <person name="Furlong R.F."/>
            <person name="Hellsten U."/>
            <person name="Kawashima T."/>
            <person name="Robinson-Rechavi M."/>
            <person name="Shoguchi E."/>
            <person name="Terry A."/>
            <person name="Yu J.-K."/>
            <person name="Benito-Gutierrez E.L."/>
            <person name="Dubchak I."/>
            <person name="Garcia-Fernandez J."/>
            <person name="Gibson-Brown J.J."/>
            <person name="Grigoriev I.V."/>
            <person name="Horton A.C."/>
            <person name="de Jong P.J."/>
            <person name="Jurka J."/>
            <person name="Kapitonov V.V."/>
            <person name="Kohara Y."/>
            <person name="Kuroki Y."/>
            <person name="Lindquist E."/>
            <person name="Lucas S."/>
            <person name="Osoegawa K."/>
            <person name="Pennacchio L.A."/>
            <person name="Salamov A.A."/>
            <person name="Satou Y."/>
            <person name="Sauka-Spengler T."/>
            <person name="Schmutz J."/>
            <person name="Shin-I T."/>
            <person name="Toyoda A."/>
            <person name="Bronner-Fraser M."/>
            <person name="Fujiyama A."/>
            <person name="Holland L.Z."/>
            <person name="Holland P.W.H."/>
            <person name="Satoh N."/>
            <person name="Rokhsar D.S."/>
        </authorList>
    </citation>
    <scope>NUCLEOTIDE SEQUENCE [LARGE SCALE GENOMIC DNA]</scope>
    <source>
        <strain evidence="2">S238N-H82</strain>
        <tissue evidence="2">Testes</tissue>
    </source>
</reference>
<sequence>MHHEKKKSKESKRSRASDHRSSKHHRHEHSHSGLDQSGGYDEMTSRRIQEASCSHEGRQRDRKKEGSDEGYGNKHGRSDRRREEEAEKYRDKHRKMERVGNRDKETYRGKDVHVCDMSREDVKPSDKHGRMEGMREQEEEEEWDRQEMWEFNWEEYRSTLNKIFFRDEDFIV</sequence>
<dbReference type="AlphaFoldDB" id="C3Y3U0"/>
<accession>C3Y3U0</accession>
<feature type="compositionally biased region" description="Basic and acidic residues" evidence="1">
    <location>
        <begin position="97"/>
        <end position="136"/>
    </location>
</feature>
<feature type="non-terminal residue" evidence="2">
    <location>
        <position position="172"/>
    </location>
</feature>
<protein>
    <submittedName>
        <fullName evidence="2">Uncharacterized protein</fullName>
    </submittedName>
</protein>
<proteinExistence type="predicted"/>
<gene>
    <name evidence="2" type="ORF">BRAFLDRAFT_104987</name>
</gene>
<organism>
    <name type="scientific">Branchiostoma floridae</name>
    <name type="common">Florida lancelet</name>
    <name type="synonym">Amphioxus</name>
    <dbReference type="NCBI Taxonomy" id="7739"/>
    <lineage>
        <taxon>Eukaryota</taxon>
        <taxon>Metazoa</taxon>
        <taxon>Chordata</taxon>
        <taxon>Cephalochordata</taxon>
        <taxon>Leptocardii</taxon>
        <taxon>Amphioxiformes</taxon>
        <taxon>Branchiostomatidae</taxon>
        <taxon>Branchiostoma</taxon>
    </lineage>
</organism>
<feature type="compositionally biased region" description="Basic and acidic residues" evidence="1">
    <location>
        <begin position="80"/>
        <end position="90"/>
    </location>
</feature>
<name>C3Y3U0_BRAFL</name>
<evidence type="ECO:0000313" key="2">
    <source>
        <dbReference type="EMBL" id="EEN64966.1"/>
    </source>
</evidence>
<feature type="region of interest" description="Disordered" evidence="1">
    <location>
        <begin position="1"/>
        <end position="141"/>
    </location>
</feature>
<feature type="compositionally biased region" description="Basic and acidic residues" evidence="1">
    <location>
        <begin position="43"/>
        <end position="67"/>
    </location>
</feature>
<feature type="compositionally biased region" description="Basic residues" evidence="1">
    <location>
        <begin position="1"/>
        <end position="10"/>
    </location>
</feature>